<evidence type="ECO:0000313" key="8">
    <source>
        <dbReference type="EMBL" id="THJ43718.1"/>
    </source>
</evidence>
<dbReference type="InterPro" id="IPR001525">
    <property type="entry name" value="C5_MeTfrase"/>
</dbReference>
<evidence type="ECO:0000256" key="7">
    <source>
        <dbReference type="PROSITE-ProRule" id="PRU01016"/>
    </source>
</evidence>
<comment type="similarity">
    <text evidence="7">Belongs to the class I-like SAM-binding methyltransferase superfamily. C5-methyltransferase family.</text>
</comment>
<evidence type="ECO:0000256" key="2">
    <source>
        <dbReference type="ARBA" id="ARBA00022603"/>
    </source>
</evidence>
<comment type="caution">
    <text evidence="8">The sequence shown here is derived from an EMBL/GenBank/DDBJ whole genome shotgun (WGS) entry which is preliminary data.</text>
</comment>
<evidence type="ECO:0000256" key="1">
    <source>
        <dbReference type="ARBA" id="ARBA00011975"/>
    </source>
</evidence>
<dbReference type="GO" id="GO:0003886">
    <property type="term" value="F:DNA (cytosine-5-)-methyltransferase activity"/>
    <property type="evidence" value="ECO:0007669"/>
    <property type="project" value="UniProtKB-EC"/>
</dbReference>
<gene>
    <name evidence="8" type="ORF">E8Q35_15550</name>
</gene>
<keyword evidence="2 7" id="KW-0489">Methyltransferase</keyword>
<dbReference type="SUPFAM" id="SSF53335">
    <property type="entry name" value="S-adenosyl-L-methionine-dependent methyltransferases"/>
    <property type="match status" value="1"/>
</dbReference>
<name>A0A4S5CK17_AERVE</name>
<comment type="catalytic activity">
    <reaction evidence="6">
        <text>a 2'-deoxycytidine in DNA + S-adenosyl-L-methionine = a 5-methyl-2'-deoxycytidine in DNA + S-adenosyl-L-homocysteine + H(+)</text>
        <dbReference type="Rhea" id="RHEA:13681"/>
        <dbReference type="Rhea" id="RHEA-COMP:11369"/>
        <dbReference type="Rhea" id="RHEA-COMP:11370"/>
        <dbReference type="ChEBI" id="CHEBI:15378"/>
        <dbReference type="ChEBI" id="CHEBI:57856"/>
        <dbReference type="ChEBI" id="CHEBI:59789"/>
        <dbReference type="ChEBI" id="CHEBI:85452"/>
        <dbReference type="ChEBI" id="CHEBI:85454"/>
        <dbReference type="EC" id="2.1.1.37"/>
    </reaction>
</comment>
<proteinExistence type="inferred from homology"/>
<sequence length="487" mass="54534">MTTTINTKLGTNKNTVPRIWIEGYKLLREGIHPCMKYVMRHDREIDSFVVTVHADGVPINTSHHVKQGSVSRRKVRGTDDTYLPLLEIATQEFRDVFANNPIRVVITGTRITISIARVAKDLLERLTRFRSRISNGEPMRVMSQFHGGGVMDLAAHYGMAKHKIASYVRMAFELDGRYLDSSLQNNPELWRDDSLIFEGSIENFNPAGANVPKCELLIVGLPCTAISLAGRAKTPMINAEDHQDVGHMLFYFLNGALASNPAMILIENVPQMRTSPTMSIIRNTLRSRGYVLSERILNGNDFGALECRDRFFCVAVSEGMPEPNLAFVAGERAMPASLAEVLEDLGEEHFLDVGYLLKKEERDKKKGSHFEAVLVGPEVTSVPTICKGYSKVRSGEPYLLHPDRSLVGFARKFSAVEHARIKTIPTDIVRGRSQTVAHEIMGQSVIFEVVRCLMGHLAKQWRIWIDWGLDGIVRPCDYLKADESLAA</sequence>
<protein>
    <recommendedName>
        <fullName evidence="1">DNA (cytosine-5-)-methyltransferase</fullName>
        <ecNumber evidence="1">2.1.1.37</ecNumber>
    </recommendedName>
</protein>
<keyword evidence="5" id="KW-0680">Restriction system</keyword>
<dbReference type="Gene3D" id="3.40.50.150">
    <property type="entry name" value="Vaccinia Virus protein VP39"/>
    <property type="match status" value="1"/>
</dbReference>
<dbReference type="InterPro" id="IPR050750">
    <property type="entry name" value="C5-MTase"/>
</dbReference>
<evidence type="ECO:0000256" key="3">
    <source>
        <dbReference type="ARBA" id="ARBA00022679"/>
    </source>
</evidence>
<dbReference type="AlphaFoldDB" id="A0A4S5CK17"/>
<accession>A0A4S5CK17</accession>
<dbReference type="EMBL" id="SSUX01000011">
    <property type="protein sequence ID" value="THJ43718.1"/>
    <property type="molecule type" value="Genomic_DNA"/>
</dbReference>
<dbReference type="EC" id="2.1.1.37" evidence="1"/>
<evidence type="ECO:0000256" key="5">
    <source>
        <dbReference type="ARBA" id="ARBA00022747"/>
    </source>
</evidence>
<evidence type="ECO:0000256" key="4">
    <source>
        <dbReference type="ARBA" id="ARBA00022691"/>
    </source>
</evidence>
<dbReference type="GO" id="GO:0009307">
    <property type="term" value="P:DNA restriction-modification system"/>
    <property type="evidence" value="ECO:0007669"/>
    <property type="project" value="UniProtKB-KW"/>
</dbReference>
<keyword evidence="4 7" id="KW-0949">S-adenosyl-L-methionine</keyword>
<dbReference type="PANTHER" id="PTHR46098:SF1">
    <property type="entry name" value="TRNA (CYTOSINE(38)-C(5))-METHYLTRANSFERASE"/>
    <property type="match status" value="1"/>
</dbReference>
<evidence type="ECO:0000313" key="9">
    <source>
        <dbReference type="Proteomes" id="UP000309618"/>
    </source>
</evidence>
<dbReference type="PROSITE" id="PS51679">
    <property type="entry name" value="SAM_MT_C5"/>
    <property type="match status" value="1"/>
</dbReference>
<dbReference type="InterPro" id="IPR029063">
    <property type="entry name" value="SAM-dependent_MTases_sf"/>
</dbReference>
<evidence type="ECO:0000256" key="6">
    <source>
        <dbReference type="ARBA" id="ARBA00047422"/>
    </source>
</evidence>
<dbReference type="GO" id="GO:0032259">
    <property type="term" value="P:methylation"/>
    <property type="evidence" value="ECO:0007669"/>
    <property type="project" value="UniProtKB-KW"/>
</dbReference>
<dbReference type="PANTHER" id="PTHR46098">
    <property type="entry name" value="TRNA (CYTOSINE(38)-C(5))-METHYLTRANSFERASE"/>
    <property type="match status" value="1"/>
</dbReference>
<dbReference type="RefSeq" id="WP_136502157.1">
    <property type="nucleotide sequence ID" value="NZ_SSUX01000011.1"/>
</dbReference>
<reference evidence="8 9" key="1">
    <citation type="submission" date="2019-04" db="EMBL/GenBank/DDBJ databases">
        <title>Comparative genomics of Aeromonas veronii strains pathogenic to fish.</title>
        <authorList>
            <person name="Cascarano M.C."/>
            <person name="Smyrli M."/>
            <person name="Katharios P."/>
        </authorList>
    </citation>
    <scope>NUCLEOTIDE SEQUENCE [LARGE SCALE GENOMIC DNA]</scope>
    <source>
        <strain evidence="8 9">XU1</strain>
    </source>
</reference>
<dbReference type="Pfam" id="PF00145">
    <property type="entry name" value="DNA_methylase"/>
    <property type="match status" value="1"/>
</dbReference>
<keyword evidence="3 7" id="KW-0808">Transferase</keyword>
<organism evidence="8 9">
    <name type="scientific">Aeromonas veronii</name>
    <dbReference type="NCBI Taxonomy" id="654"/>
    <lineage>
        <taxon>Bacteria</taxon>
        <taxon>Pseudomonadati</taxon>
        <taxon>Pseudomonadota</taxon>
        <taxon>Gammaproteobacteria</taxon>
        <taxon>Aeromonadales</taxon>
        <taxon>Aeromonadaceae</taxon>
        <taxon>Aeromonas</taxon>
    </lineage>
</organism>
<dbReference type="Proteomes" id="UP000309618">
    <property type="component" value="Unassembled WGS sequence"/>
</dbReference>
<feature type="active site" evidence="7">
    <location>
        <position position="223"/>
    </location>
</feature>